<evidence type="ECO:0000313" key="1">
    <source>
        <dbReference type="EMBL" id="EPG34560.1"/>
    </source>
</evidence>
<evidence type="ECO:0000313" key="2">
    <source>
        <dbReference type="EMBL" id="TVT87570.1"/>
    </source>
</evidence>
<dbReference type="HOGENOM" id="CLU_631106_0_0_6"/>
<sequence length="434" mass="48726">MSQFSIILGEDEKNPLIEIRVADKINGTSYTRFHHLDNLKSFASVAVQAIPSLLTQAEFTKSSIMEVVVNGSLTKAIDGNGFRAMVKGADGKIIENARLYNADKLSSLINAAAVWQILSVVVAQKHLADINQKLEDLKDGINRIQDFQQNDRKSSIYMISNKLKEKIIIFTNLKNQEKDKVVSLVELNSYDDTLEKIYLHLKADLKNYGLTKTKHQEFFGTADYKAALEARVDEIQKNLDLAYLSLNLRSMNTSLIEYLGTNGELVEYRTGEVKKEIENLKHLIDNIGENITKEVKELKSRVNDAQSFVINNKDSIALSGAAAFISVPLAVGIGAAVMTGSLKNTILLEPVGVLHKKIFGEIKKSDLLEERKLKMLKKLKISLISSQQQAHYSLELLNTNLFHMIEKEEPIRLAFQKLDEEHVLCLNTNEKIAI</sequence>
<reference evidence="1 3" key="1">
    <citation type="submission" date="2013-06" db="EMBL/GenBank/DDBJ databases">
        <title>The Genome Sequence of Acinetobacter sp. NIPH 2036.</title>
        <authorList>
            <consortium name="The Broad Institute Genome Sequencing Platform"/>
            <consortium name="The Broad Institute Genome Sequencing Center for Infectious Disease"/>
            <person name="Cerqueira G."/>
            <person name="Feldgarden M."/>
            <person name="Courvalin P."/>
            <person name="Perichon B."/>
            <person name="Grillot-Courvalin C."/>
            <person name="Clermont D."/>
            <person name="Rocha E."/>
            <person name="Yoon E.-J."/>
            <person name="Nemec A."/>
            <person name="Young S.K."/>
            <person name="Zeng Q."/>
            <person name="Gargeya S."/>
            <person name="Fitzgerald M."/>
            <person name="Abouelleil A."/>
            <person name="Alvarado L."/>
            <person name="Berlin A.M."/>
            <person name="Chapman S.B."/>
            <person name="Dewar J."/>
            <person name="Goldberg J."/>
            <person name="Griggs A."/>
            <person name="Gujja S."/>
            <person name="Hansen M."/>
            <person name="Howarth C."/>
            <person name="Imamovic A."/>
            <person name="Larimer J."/>
            <person name="McCowan C."/>
            <person name="Murphy C."/>
            <person name="Pearson M."/>
            <person name="Priest M."/>
            <person name="Roberts A."/>
            <person name="Saif S."/>
            <person name="Shea T."/>
            <person name="Sykes S."/>
            <person name="Wortman J."/>
            <person name="Nusbaum C."/>
            <person name="Birren B."/>
        </authorList>
    </citation>
    <scope>NUCLEOTIDE SEQUENCE [LARGE SCALE GENOMIC DNA]</scope>
    <source>
        <strain evidence="1 3">NIPH 2036</strain>
    </source>
</reference>
<gene>
    <name evidence="1" type="ORF">F907_03478</name>
    <name evidence="2" type="ORF">FPV60_00315</name>
</gene>
<protein>
    <submittedName>
        <fullName evidence="1">Uncharacterized protein</fullName>
    </submittedName>
</protein>
<dbReference type="GeneID" id="45419798"/>
<name>S3TFV8_9GAMM</name>
<dbReference type="Proteomes" id="UP000014559">
    <property type="component" value="Unassembled WGS sequence"/>
</dbReference>
<accession>S3TFV8</accession>
<dbReference type="RefSeq" id="WP_016651094.1">
    <property type="nucleotide sequence ID" value="NZ_BHGD02000090.1"/>
</dbReference>
<dbReference type="EMBL" id="ATGK01000021">
    <property type="protein sequence ID" value="EPG34560.1"/>
    <property type="molecule type" value="Genomic_DNA"/>
</dbReference>
<dbReference type="Proteomes" id="UP000316981">
    <property type="component" value="Unassembled WGS sequence"/>
</dbReference>
<proteinExistence type="predicted"/>
<organism evidence="1 3">
    <name type="scientific">Acinetobacter colistiniresistens</name>
    <dbReference type="NCBI Taxonomy" id="280145"/>
    <lineage>
        <taxon>Bacteria</taxon>
        <taxon>Pseudomonadati</taxon>
        <taxon>Pseudomonadota</taxon>
        <taxon>Gammaproteobacteria</taxon>
        <taxon>Moraxellales</taxon>
        <taxon>Moraxellaceae</taxon>
        <taxon>Acinetobacter</taxon>
    </lineage>
</organism>
<dbReference type="AlphaFoldDB" id="S3TFV8"/>
<dbReference type="PATRIC" id="fig|1217696.3.peg.3424"/>
<evidence type="ECO:0000313" key="3">
    <source>
        <dbReference type="Proteomes" id="UP000014559"/>
    </source>
</evidence>
<reference evidence="2 4" key="2">
    <citation type="submission" date="2019-07" db="EMBL/GenBank/DDBJ databases">
        <title>Draft Genome Sequence of the first blaOXA-58-Harboring Acinetobacter colistiniresistens clinical isolate from Brazil.</title>
        <authorList>
            <person name="Favaro L.S."/>
            <person name="Paula-Petroli S.B."/>
            <person name="Moura C.F."/>
            <person name="Tognim M.C.B."/>
            <person name="Venancio E.J."/>
            <person name="Yamada-Ogatta S.F."/>
            <person name="Carrara-Marroni F.E."/>
        </authorList>
    </citation>
    <scope>NUCLEOTIDE SEQUENCE [LARGE SCALE GENOMIC DNA]</scope>
    <source>
        <strain evidence="2 4">DL</strain>
    </source>
</reference>
<dbReference type="EMBL" id="VMTP01000001">
    <property type="protein sequence ID" value="TVT87570.1"/>
    <property type="molecule type" value="Genomic_DNA"/>
</dbReference>
<comment type="caution">
    <text evidence="1">The sequence shown here is derived from an EMBL/GenBank/DDBJ whole genome shotgun (WGS) entry which is preliminary data.</text>
</comment>
<evidence type="ECO:0000313" key="4">
    <source>
        <dbReference type="Proteomes" id="UP000316981"/>
    </source>
</evidence>